<feature type="transmembrane region" description="Helical" evidence="6">
    <location>
        <begin position="102"/>
        <end position="123"/>
    </location>
</feature>
<keyword evidence="5 6" id="KW-0408">Iron</keyword>
<keyword evidence="6" id="KW-0812">Transmembrane</keyword>
<evidence type="ECO:0000313" key="9">
    <source>
        <dbReference type="Proteomes" id="UP001318682"/>
    </source>
</evidence>
<dbReference type="Pfam" id="PF03918">
    <property type="entry name" value="CcmH"/>
    <property type="match status" value="1"/>
</dbReference>
<dbReference type="PANTHER" id="PTHR47870">
    <property type="entry name" value="CYTOCHROME C-TYPE BIOGENESIS PROTEIN CCMH"/>
    <property type="match status" value="1"/>
</dbReference>
<comment type="function">
    <text evidence="6">Possible subunit of a heme lyase.</text>
</comment>
<evidence type="ECO:0000256" key="3">
    <source>
        <dbReference type="ARBA" id="ARBA00022723"/>
    </source>
</evidence>
<dbReference type="PANTHER" id="PTHR47870:SF4">
    <property type="entry name" value="CYTOCHROME C-TYPE BIOGENESIS PROTEIN CYCH"/>
    <property type="match status" value="1"/>
</dbReference>
<evidence type="ECO:0000256" key="4">
    <source>
        <dbReference type="ARBA" id="ARBA00022729"/>
    </source>
</evidence>
<evidence type="ECO:0000256" key="6">
    <source>
        <dbReference type="RuleBase" id="RU364112"/>
    </source>
</evidence>
<keyword evidence="4 6" id="KW-0732">Signal</keyword>
<proteinExistence type="inferred from homology"/>
<keyword evidence="2 6" id="KW-0349">Heme</keyword>
<evidence type="ECO:0000256" key="5">
    <source>
        <dbReference type="ARBA" id="ARBA00023004"/>
    </source>
</evidence>
<reference evidence="9" key="2">
    <citation type="submission" date="2024-01" db="EMBL/GenBank/DDBJ databases">
        <title>Roseobacter fucihabitans sp. nov., isolated from the brown alga Fucus spiralis.</title>
        <authorList>
            <person name="Hahnke S."/>
            <person name="Berger M."/>
            <person name="Schlingloff A."/>
            <person name="Athale I."/>
            <person name="Neumann-Schaal M."/>
            <person name="Adenaya A."/>
            <person name="Poehlein A."/>
            <person name="Daniel R."/>
            <person name="Pertersen J."/>
            <person name="Brinkhoff T."/>
        </authorList>
    </citation>
    <scope>NUCLEOTIDE SEQUENCE [LARGE SCALE GENOMIC DNA]</scope>
    <source>
        <strain evidence="9">B14</strain>
    </source>
</reference>
<dbReference type="InterPro" id="IPR051263">
    <property type="entry name" value="C-type_cytochrome_biogenesis"/>
</dbReference>
<keyword evidence="6" id="KW-0472">Membrane</keyword>
<dbReference type="InterPro" id="IPR038297">
    <property type="entry name" value="CcmH/CycL/NrfF/Ccl2_sf"/>
</dbReference>
<feature type="domain" description="CcmH/CycL/Ccl2/NrfF N-terminal" evidence="7">
    <location>
        <begin position="7"/>
        <end position="149"/>
    </location>
</feature>
<feature type="signal peptide" evidence="6">
    <location>
        <begin position="1"/>
        <end position="18"/>
    </location>
</feature>
<evidence type="ECO:0000256" key="1">
    <source>
        <dbReference type="ARBA" id="ARBA00010342"/>
    </source>
</evidence>
<comment type="similarity">
    <text evidence="1 6">Belongs to the CcmH/CycL/Ccl2/NrfF family.</text>
</comment>
<reference evidence="8 9" key="1">
    <citation type="submission" date="2015-07" db="EMBL/GenBank/DDBJ databases">
        <authorList>
            <person name="Voget S."/>
            <person name="Dogs M."/>
            <person name="Brinkhoff T.H."/>
            <person name="Daniel R."/>
        </authorList>
    </citation>
    <scope>NUCLEOTIDE SEQUENCE [LARGE SCALE GENOMIC DNA]</scope>
    <source>
        <strain evidence="8 9">B14</strain>
    </source>
</reference>
<dbReference type="Proteomes" id="UP001318682">
    <property type="component" value="Chromosome"/>
</dbReference>
<dbReference type="RefSeq" id="WP_187429914.1">
    <property type="nucleotide sequence ID" value="NZ_CP143423.1"/>
</dbReference>
<protein>
    <recommendedName>
        <fullName evidence="6">Cytochrome c-type biogenesis protein</fullName>
    </recommendedName>
</protein>
<accession>A0ABZ2BTY4</accession>
<dbReference type="EMBL" id="CP143423">
    <property type="protein sequence ID" value="WVX48761.1"/>
    <property type="molecule type" value="Genomic_DNA"/>
</dbReference>
<name>A0ABZ2BTY4_9RHOB</name>
<feature type="chain" id="PRO_5045000387" description="Cytochrome c-type biogenesis protein" evidence="6">
    <location>
        <begin position="19"/>
        <end position="151"/>
    </location>
</feature>
<dbReference type="InterPro" id="IPR005616">
    <property type="entry name" value="CcmH/CycL/Ccl2/NrfF_N"/>
</dbReference>
<evidence type="ECO:0000313" key="8">
    <source>
        <dbReference type="EMBL" id="WVX48761.1"/>
    </source>
</evidence>
<keyword evidence="9" id="KW-1185">Reference proteome</keyword>
<sequence length="151" mass="16631">MIPRISLVLLLLASPLWAMDPSEMLQDPALEARARVIDHELRCVVCQSESVASSNANWAEDARRTVRELLDGGASDDDVMDFFVARYGEFVLMSPRVSGSNWLLWAAGPLMLLTGLGLGIGYIRGRSKLTSPQEAVLSEAEAARLREIMKE</sequence>
<keyword evidence="6" id="KW-1133">Transmembrane helix</keyword>
<evidence type="ECO:0000256" key="2">
    <source>
        <dbReference type="ARBA" id="ARBA00022617"/>
    </source>
</evidence>
<evidence type="ECO:0000259" key="7">
    <source>
        <dbReference type="Pfam" id="PF03918"/>
    </source>
</evidence>
<dbReference type="Gene3D" id="1.10.8.640">
    <property type="entry name" value="Cytochrome C biogenesis protein"/>
    <property type="match status" value="1"/>
</dbReference>
<organism evidence="8 9">
    <name type="scientific">Roseobacter fucihabitans</name>
    <dbReference type="NCBI Taxonomy" id="1537242"/>
    <lineage>
        <taxon>Bacteria</taxon>
        <taxon>Pseudomonadati</taxon>
        <taxon>Pseudomonadota</taxon>
        <taxon>Alphaproteobacteria</taxon>
        <taxon>Rhodobacterales</taxon>
        <taxon>Roseobacteraceae</taxon>
        <taxon>Roseobacter</taxon>
    </lineage>
</organism>
<keyword evidence="3 6" id="KW-0479">Metal-binding</keyword>
<dbReference type="CDD" id="cd16378">
    <property type="entry name" value="CcmH_N"/>
    <property type="match status" value="1"/>
</dbReference>
<gene>
    <name evidence="8" type="primary">ccmH</name>
    <name evidence="8" type="ORF">ROLI_018420</name>
</gene>